<comment type="subcellular location">
    <subcellularLocation>
        <location evidence="1">Nucleus</location>
    </subcellularLocation>
</comment>
<keyword evidence="13" id="KW-1185">Reference proteome</keyword>
<feature type="region of interest" description="Disordered" evidence="9">
    <location>
        <begin position="508"/>
        <end position="546"/>
    </location>
</feature>
<keyword evidence="5" id="KW-0808">Transferase</keyword>
<dbReference type="SUPFAM" id="SSF55003">
    <property type="entry name" value="PAP/Archaeal CCA-adding enzyme, C-terminal domain"/>
    <property type="match status" value="1"/>
</dbReference>
<evidence type="ECO:0000256" key="6">
    <source>
        <dbReference type="ARBA" id="ARBA00022741"/>
    </source>
</evidence>
<evidence type="ECO:0000256" key="4">
    <source>
        <dbReference type="ARBA" id="ARBA00022664"/>
    </source>
</evidence>
<evidence type="ECO:0000256" key="8">
    <source>
        <dbReference type="ARBA" id="ARBA00023242"/>
    </source>
</evidence>
<keyword evidence="8" id="KW-0539">Nucleus</keyword>
<evidence type="ECO:0000256" key="7">
    <source>
        <dbReference type="ARBA" id="ARBA00022840"/>
    </source>
</evidence>
<evidence type="ECO:0000313" key="13">
    <source>
        <dbReference type="Proteomes" id="UP000799536"/>
    </source>
</evidence>
<feature type="domain" description="Poly(A) polymerase central" evidence="11">
    <location>
        <begin position="201"/>
        <end position="337"/>
    </location>
</feature>
<dbReference type="PANTHER" id="PTHR10682">
    <property type="entry name" value="POLY A POLYMERASE"/>
    <property type="match status" value="1"/>
</dbReference>
<keyword evidence="7" id="KW-0067">ATP-binding</keyword>
<dbReference type="GO" id="GO:1990817">
    <property type="term" value="F:poly(A) RNA polymerase activity"/>
    <property type="evidence" value="ECO:0007669"/>
    <property type="project" value="UniProtKB-EC"/>
</dbReference>
<dbReference type="PANTHER" id="PTHR10682:SF23">
    <property type="entry name" value="POLYNUCLEOTIDE ADENYLYLTRANSFERASE"/>
    <property type="match status" value="1"/>
</dbReference>
<dbReference type="InterPro" id="IPR040459">
    <property type="entry name" value="MJ1316"/>
</dbReference>
<evidence type="ECO:0000259" key="10">
    <source>
        <dbReference type="Pfam" id="PF04457"/>
    </source>
</evidence>
<dbReference type="Pfam" id="PF04457">
    <property type="entry name" value="MJ1316"/>
    <property type="match status" value="1"/>
</dbReference>
<keyword evidence="6" id="KW-0547">Nucleotide-binding</keyword>
<keyword evidence="4" id="KW-0507">mRNA processing</keyword>
<evidence type="ECO:0000256" key="3">
    <source>
        <dbReference type="ARBA" id="ARBA00012388"/>
    </source>
</evidence>
<dbReference type="GO" id="GO:0006397">
    <property type="term" value="P:mRNA processing"/>
    <property type="evidence" value="ECO:0007669"/>
    <property type="project" value="UniProtKB-KW"/>
</dbReference>
<feature type="compositionally biased region" description="Polar residues" evidence="9">
    <location>
        <begin position="524"/>
        <end position="542"/>
    </location>
</feature>
<dbReference type="SUPFAM" id="SSF81631">
    <property type="entry name" value="PAP/OAS1 substrate-binding domain"/>
    <property type="match status" value="1"/>
</dbReference>
<evidence type="ECO:0000256" key="9">
    <source>
        <dbReference type="SAM" id="MobiDB-lite"/>
    </source>
</evidence>
<dbReference type="AlphaFoldDB" id="A0A9P4JS17"/>
<proteinExistence type="inferred from homology"/>
<protein>
    <recommendedName>
        <fullName evidence="3">polynucleotide adenylyltransferase</fullName>
        <ecNumber evidence="3">2.7.7.19</ecNumber>
    </recommendedName>
</protein>
<dbReference type="SUPFAM" id="SSF81301">
    <property type="entry name" value="Nucleotidyltransferase"/>
    <property type="match status" value="1"/>
</dbReference>
<evidence type="ECO:0000256" key="5">
    <source>
        <dbReference type="ARBA" id="ARBA00022679"/>
    </source>
</evidence>
<dbReference type="GO" id="GO:0003723">
    <property type="term" value="F:RNA binding"/>
    <property type="evidence" value="ECO:0007669"/>
    <property type="project" value="InterPro"/>
</dbReference>
<dbReference type="InterPro" id="IPR007012">
    <property type="entry name" value="PolA_pol_cen_dom"/>
</dbReference>
<evidence type="ECO:0000256" key="2">
    <source>
        <dbReference type="ARBA" id="ARBA00010912"/>
    </source>
</evidence>
<dbReference type="OrthoDB" id="10263155at2759"/>
<dbReference type="GO" id="GO:0031123">
    <property type="term" value="P:RNA 3'-end processing"/>
    <property type="evidence" value="ECO:0007669"/>
    <property type="project" value="InterPro"/>
</dbReference>
<dbReference type="Gene3D" id="1.10.1410.10">
    <property type="match status" value="1"/>
</dbReference>
<organism evidence="12 13">
    <name type="scientific">Delitschia confertaspora ATCC 74209</name>
    <dbReference type="NCBI Taxonomy" id="1513339"/>
    <lineage>
        <taxon>Eukaryota</taxon>
        <taxon>Fungi</taxon>
        <taxon>Dikarya</taxon>
        <taxon>Ascomycota</taxon>
        <taxon>Pezizomycotina</taxon>
        <taxon>Dothideomycetes</taxon>
        <taxon>Pleosporomycetidae</taxon>
        <taxon>Pleosporales</taxon>
        <taxon>Delitschiaceae</taxon>
        <taxon>Delitschia</taxon>
    </lineage>
</organism>
<dbReference type="GO" id="GO:0005634">
    <property type="term" value="C:nucleus"/>
    <property type="evidence" value="ECO:0007669"/>
    <property type="project" value="UniProtKB-SubCell"/>
</dbReference>
<comment type="similarity">
    <text evidence="2">Belongs to the poly(A) polymerase family.</text>
</comment>
<dbReference type="EMBL" id="ML993884">
    <property type="protein sequence ID" value="KAF2204120.1"/>
    <property type="molecule type" value="Genomic_DNA"/>
</dbReference>
<sequence length="635" mass="71417">MADMENNSNPQATMEMKLASPELSDATSLSSLLSAYQMIPSESEEAARREAFSLIEKVLLGSTDEQKTTVSSIPMVVVPVGSYALGVWTEGSNIDCLCIGSISEDTFFKLARQRIRKAAPLGVRLVRKVEAGFGRSLGLSVIGVQINMQYCPASNVVIRWDELPQLASSDPIFNLPVLSLRRLKQFRDVDHISKNVPDPVVFRVAYRCIKLWALRRGIYSSTYGYLNSTHIAIMLFVVCRRIIEVKSATAADIVATFFHHYANFNWANDMVFDELFHGGRPQYQRPISDSMVIIGFYPPHINLAHSVSVSSVGTVITELKLASQTLSIDQMTWSRFFGPLTIHVDEPLLAAGATEFLMSYPSYVQVDMRYWGRTPARGKSLLDWLESRCVSFVDDIYRAIGTMFQVRIWPHRFTPTGALEGDIDYHGYYLIGISRHPHIGIEQGLSREGRQTTKAALQATISRFEDRLFSDTKYQESSSSWIGVNLVGPDEVKSLKLDGKVWGDHIIEEQDDSDDEFDPKLDSSIPTKPTARRSTTPSQAVSGNKLRPASHVLNRLRWDRNLDPSDYIVGYDDRFLGAKEMGLERWKTDQTDEEFIPQHRILYFKKRSDGGVVWERRRRVDLVFGSGASGDSVGG</sequence>
<evidence type="ECO:0000259" key="11">
    <source>
        <dbReference type="Pfam" id="PF04928"/>
    </source>
</evidence>
<reference evidence="12" key="1">
    <citation type="journal article" date="2020" name="Stud. Mycol.">
        <title>101 Dothideomycetes genomes: a test case for predicting lifestyles and emergence of pathogens.</title>
        <authorList>
            <person name="Haridas S."/>
            <person name="Albert R."/>
            <person name="Binder M."/>
            <person name="Bloem J."/>
            <person name="Labutti K."/>
            <person name="Salamov A."/>
            <person name="Andreopoulos B."/>
            <person name="Baker S."/>
            <person name="Barry K."/>
            <person name="Bills G."/>
            <person name="Bluhm B."/>
            <person name="Cannon C."/>
            <person name="Castanera R."/>
            <person name="Culley D."/>
            <person name="Daum C."/>
            <person name="Ezra D."/>
            <person name="Gonzalez J."/>
            <person name="Henrissat B."/>
            <person name="Kuo A."/>
            <person name="Liang C."/>
            <person name="Lipzen A."/>
            <person name="Lutzoni F."/>
            <person name="Magnuson J."/>
            <person name="Mondo S."/>
            <person name="Nolan M."/>
            <person name="Ohm R."/>
            <person name="Pangilinan J."/>
            <person name="Park H.-J."/>
            <person name="Ramirez L."/>
            <person name="Alfaro M."/>
            <person name="Sun H."/>
            <person name="Tritt A."/>
            <person name="Yoshinaga Y."/>
            <person name="Zwiers L.-H."/>
            <person name="Turgeon B."/>
            <person name="Goodwin S."/>
            <person name="Spatafora J."/>
            <person name="Crous P."/>
            <person name="Grigoriev I."/>
        </authorList>
    </citation>
    <scope>NUCLEOTIDE SEQUENCE</scope>
    <source>
        <strain evidence="12">ATCC 74209</strain>
    </source>
</reference>
<name>A0A9P4JS17_9PLEO</name>
<evidence type="ECO:0000313" key="12">
    <source>
        <dbReference type="EMBL" id="KAF2204120.1"/>
    </source>
</evidence>
<feature type="domain" description="MJ1316 RNA cyclic group end recognition" evidence="10">
    <location>
        <begin position="546"/>
        <end position="616"/>
    </location>
</feature>
<dbReference type="GO" id="GO:0005524">
    <property type="term" value="F:ATP binding"/>
    <property type="evidence" value="ECO:0007669"/>
    <property type="project" value="UniProtKB-KW"/>
</dbReference>
<dbReference type="EC" id="2.7.7.19" evidence="3"/>
<dbReference type="Pfam" id="PF04928">
    <property type="entry name" value="PAP_central"/>
    <property type="match status" value="1"/>
</dbReference>
<evidence type="ECO:0000256" key="1">
    <source>
        <dbReference type="ARBA" id="ARBA00004123"/>
    </source>
</evidence>
<accession>A0A9P4JS17</accession>
<dbReference type="InterPro" id="IPR011068">
    <property type="entry name" value="NuclTrfase_I-like_C"/>
</dbReference>
<comment type="caution">
    <text evidence="12">The sequence shown here is derived from an EMBL/GenBank/DDBJ whole genome shotgun (WGS) entry which is preliminary data.</text>
</comment>
<dbReference type="Gene3D" id="3.30.460.10">
    <property type="entry name" value="Beta Polymerase, domain 2"/>
    <property type="match status" value="1"/>
</dbReference>
<gene>
    <name evidence="12" type="ORF">GQ43DRAFT_478496</name>
</gene>
<dbReference type="Proteomes" id="UP000799536">
    <property type="component" value="Unassembled WGS sequence"/>
</dbReference>
<dbReference type="InterPro" id="IPR043519">
    <property type="entry name" value="NT_sf"/>
</dbReference>